<dbReference type="InterPro" id="IPR029016">
    <property type="entry name" value="GAF-like_dom_sf"/>
</dbReference>
<organism evidence="2 3">
    <name type="scientific">Thermospira aquatica</name>
    <dbReference type="NCBI Taxonomy" id="2828656"/>
    <lineage>
        <taxon>Bacteria</taxon>
        <taxon>Pseudomonadati</taxon>
        <taxon>Spirochaetota</taxon>
        <taxon>Spirochaetia</taxon>
        <taxon>Brevinematales</taxon>
        <taxon>Thermospiraceae</taxon>
        <taxon>Thermospira</taxon>
    </lineage>
</organism>
<dbReference type="PANTHER" id="PTHR43155">
    <property type="entry name" value="CYCLIC DI-GMP PHOSPHODIESTERASE PA4108-RELATED"/>
    <property type="match status" value="1"/>
</dbReference>
<dbReference type="PANTHER" id="PTHR43155:SF2">
    <property type="entry name" value="CYCLIC DI-GMP PHOSPHODIESTERASE PA4108"/>
    <property type="match status" value="1"/>
</dbReference>
<evidence type="ECO:0000313" key="2">
    <source>
        <dbReference type="EMBL" id="URA09824.1"/>
    </source>
</evidence>
<dbReference type="Proteomes" id="UP001056539">
    <property type="component" value="Chromosome"/>
</dbReference>
<evidence type="ECO:0000259" key="1">
    <source>
        <dbReference type="PROSITE" id="PS51832"/>
    </source>
</evidence>
<dbReference type="PROSITE" id="PS51832">
    <property type="entry name" value="HD_GYP"/>
    <property type="match status" value="1"/>
</dbReference>
<keyword evidence="3" id="KW-1185">Reference proteome</keyword>
<dbReference type="Gene3D" id="3.30.450.40">
    <property type="match status" value="1"/>
</dbReference>
<name>A0AAX3BC20_9SPIR</name>
<accession>A0AAX3BC20</accession>
<dbReference type="Pfam" id="PF13487">
    <property type="entry name" value="HD_5"/>
    <property type="match status" value="1"/>
</dbReference>
<proteinExistence type="predicted"/>
<sequence>MANHSHLSKAALGDSYGLDVLGKFRDLVHLSQLVRQVVKQQLQREAEIFLWVDHLDVYRDWEREDVMVISRENPIVTYLALENRLISTREKRVKAFFEEAPELRTLFETEKIYYLLSIVHQYTLLGFVAFKEDDRAFTPEEKKFCRLLQDTLKQYVYTGIIMERRLQEMLGLNYFTSELSRCANVPEVYRRFFELLESLLPVSAGVFYQYDEFRQVLFPVAALGVQEVKELMKGEGISWFVLEKKKPLLVNDVVHQPFLVEKQEREQFLRDAIMVLPLIQDEKMWGVLSFARYDGEYGAFSSDHLYLGRILSQILVTVLASKFYYERLEHNYFDTIKALTQALEAKDSYTRGHSERVLQYVTWIAEELQLSKTTLRNLQFAALLHDIGKIGIDEYIIRKKSKLTEEEYDQIKHHPEIGDHILANVDFLKEAREYVHYHHEKLDGSGYYGKRAGEFPWETTLVTLADMFDALTSERPYRQPLSYEEALAILREEIGITFEQRVYEAFVQTLKKRNLLAENVR</sequence>
<dbReference type="Gene3D" id="1.10.3210.10">
    <property type="entry name" value="Hypothetical protein af1432"/>
    <property type="match status" value="1"/>
</dbReference>
<dbReference type="CDD" id="cd00077">
    <property type="entry name" value="HDc"/>
    <property type="match status" value="1"/>
</dbReference>
<evidence type="ECO:0000313" key="3">
    <source>
        <dbReference type="Proteomes" id="UP001056539"/>
    </source>
</evidence>
<reference evidence="2" key="2">
    <citation type="submission" date="2022-06" db="EMBL/GenBank/DDBJ databases">
        <title>Thermospira aquatica gen. nov., sp. nov.</title>
        <authorList>
            <person name="Ben Ali Gam Z."/>
            <person name="Labat M."/>
        </authorList>
    </citation>
    <scope>NUCLEOTIDE SEQUENCE</scope>
    <source>
        <strain evidence="2">F1F22</strain>
    </source>
</reference>
<dbReference type="KEGG" id="taqu:KDW03_10105"/>
<reference evidence="2" key="1">
    <citation type="submission" date="2021-04" db="EMBL/GenBank/DDBJ databases">
        <authorList>
            <person name="Postec A."/>
        </authorList>
    </citation>
    <scope>NUCLEOTIDE SEQUENCE</scope>
    <source>
        <strain evidence="2">F1F22</strain>
    </source>
</reference>
<dbReference type="SMART" id="SM00471">
    <property type="entry name" value="HDc"/>
    <property type="match status" value="1"/>
</dbReference>
<dbReference type="InterPro" id="IPR037522">
    <property type="entry name" value="HD_GYP_dom"/>
</dbReference>
<dbReference type="InterPro" id="IPR003018">
    <property type="entry name" value="GAF"/>
</dbReference>
<dbReference type="Pfam" id="PF13185">
    <property type="entry name" value="GAF_2"/>
    <property type="match status" value="1"/>
</dbReference>
<dbReference type="SMART" id="SM00065">
    <property type="entry name" value="GAF"/>
    <property type="match status" value="1"/>
</dbReference>
<dbReference type="SUPFAM" id="SSF109604">
    <property type="entry name" value="HD-domain/PDEase-like"/>
    <property type="match status" value="1"/>
</dbReference>
<feature type="domain" description="HD-GYP" evidence="1">
    <location>
        <begin position="328"/>
        <end position="521"/>
    </location>
</feature>
<gene>
    <name evidence="2" type="ORF">KDW03_10105</name>
</gene>
<dbReference type="SUPFAM" id="SSF55781">
    <property type="entry name" value="GAF domain-like"/>
    <property type="match status" value="1"/>
</dbReference>
<dbReference type="EMBL" id="CP073355">
    <property type="protein sequence ID" value="URA09824.1"/>
    <property type="molecule type" value="Genomic_DNA"/>
</dbReference>
<dbReference type="AlphaFoldDB" id="A0AAX3BC20"/>
<dbReference type="RefSeq" id="WP_271434958.1">
    <property type="nucleotide sequence ID" value="NZ_CP073355.1"/>
</dbReference>
<protein>
    <submittedName>
        <fullName evidence="2">HD domain-containing protein</fullName>
    </submittedName>
</protein>
<dbReference type="InterPro" id="IPR003607">
    <property type="entry name" value="HD/PDEase_dom"/>
</dbReference>